<name>A0ABR6Z942_9BURK</name>
<feature type="transmembrane region" description="Helical" evidence="6">
    <location>
        <begin position="7"/>
        <end position="28"/>
    </location>
</feature>
<dbReference type="InterPro" id="IPR000620">
    <property type="entry name" value="EamA_dom"/>
</dbReference>
<dbReference type="InterPro" id="IPR050638">
    <property type="entry name" value="AA-Vitamin_Transporters"/>
</dbReference>
<feature type="domain" description="EamA" evidence="7">
    <location>
        <begin position="6"/>
        <end position="139"/>
    </location>
</feature>
<gene>
    <name evidence="8" type="ORF">H8L47_11055</name>
</gene>
<keyword evidence="3 6" id="KW-0812">Transmembrane</keyword>
<keyword evidence="5 6" id="KW-0472">Membrane</keyword>
<dbReference type="RefSeq" id="WP_186953643.1">
    <property type="nucleotide sequence ID" value="NZ_JACOFX010000004.1"/>
</dbReference>
<keyword evidence="9" id="KW-1185">Reference proteome</keyword>
<feature type="domain" description="EamA" evidence="7">
    <location>
        <begin position="155"/>
        <end position="286"/>
    </location>
</feature>
<feature type="transmembrane region" description="Helical" evidence="6">
    <location>
        <begin position="216"/>
        <end position="235"/>
    </location>
</feature>
<feature type="transmembrane region" description="Helical" evidence="6">
    <location>
        <begin position="154"/>
        <end position="172"/>
    </location>
</feature>
<evidence type="ECO:0000256" key="6">
    <source>
        <dbReference type="SAM" id="Phobius"/>
    </source>
</evidence>
<reference evidence="8 9" key="1">
    <citation type="submission" date="2020-08" db="EMBL/GenBank/DDBJ databases">
        <title>Novel species isolated from subtropical streams in China.</title>
        <authorList>
            <person name="Lu H."/>
        </authorList>
    </citation>
    <scope>NUCLEOTIDE SEQUENCE [LARGE SCALE GENOMIC DNA]</scope>
    <source>
        <strain evidence="8 9">NL8W</strain>
    </source>
</reference>
<dbReference type="SUPFAM" id="SSF103481">
    <property type="entry name" value="Multidrug resistance efflux transporter EmrE"/>
    <property type="match status" value="2"/>
</dbReference>
<organism evidence="8 9">
    <name type="scientific">Undibacterium umbellatum</name>
    <dbReference type="NCBI Taxonomy" id="2762300"/>
    <lineage>
        <taxon>Bacteria</taxon>
        <taxon>Pseudomonadati</taxon>
        <taxon>Pseudomonadota</taxon>
        <taxon>Betaproteobacteria</taxon>
        <taxon>Burkholderiales</taxon>
        <taxon>Oxalobacteraceae</taxon>
        <taxon>Undibacterium</taxon>
    </lineage>
</organism>
<protein>
    <submittedName>
        <fullName evidence="8">DMT family transporter</fullName>
    </submittedName>
</protein>
<evidence type="ECO:0000313" key="8">
    <source>
        <dbReference type="EMBL" id="MBC3908094.1"/>
    </source>
</evidence>
<dbReference type="PANTHER" id="PTHR32322:SF2">
    <property type="entry name" value="EAMA DOMAIN-CONTAINING PROTEIN"/>
    <property type="match status" value="1"/>
</dbReference>
<feature type="transmembrane region" description="Helical" evidence="6">
    <location>
        <begin position="247"/>
        <end position="266"/>
    </location>
</feature>
<dbReference type="PANTHER" id="PTHR32322">
    <property type="entry name" value="INNER MEMBRANE TRANSPORTER"/>
    <property type="match status" value="1"/>
</dbReference>
<dbReference type="Pfam" id="PF00892">
    <property type="entry name" value="EamA"/>
    <property type="match status" value="2"/>
</dbReference>
<comment type="subcellular location">
    <subcellularLocation>
        <location evidence="1">Membrane</location>
        <topology evidence="1">Multi-pass membrane protein</topology>
    </subcellularLocation>
</comment>
<feature type="transmembrane region" description="Helical" evidence="6">
    <location>
        <begin position="68"/>
        <end position="92"/>
    </location>
</feature>
<evidence type="ECO:0000256" key="5">
    <source>
        <dbReference type="ARBA" id="ARBA00023136"/>
    </source>
</evidence>
<evidence type="ECO:0000256" key="4">
    <source>
        <dbReference type="ARBA" id="ARBA00022989"/>
    </source>
</evidence>
<feature type="transmembrane region" description="Helical" evidence="6">
    <location>
        <begin position="184"/>
        <end position="204"/>
    </location>
</feature>
<evidence type="ECO:0000256" key="2">
    <source>
        <dbReference type="ARBA" id="ARBA00007362"/>
    </source>
</evidence>
<dbReference type="EMBL" id="JACOFX010000004">
    <property type="protein sequence ID" value="MBC3908094.1"/>
    <property type="molecule type" value="Genomic_DNA"/>
</dbReference>
<dbReference type="InterPro" id="IPR037185">
    <property type="entry name" value="EmrE-like"/>
</dbReference>
<feature type="transmembrane region" description="Helical" evidence="6">
    <location>
        <begin position="272"/>
        <end position="291"/>
    </location>
</feature>
<feature type="transmembrane region" description="Helical" evidence="6">
    <location>
        <begin position="125"/>
        <end position="142"/>
    </location>
</feature>
<evidence type="ECO:0000256" key="3">
    <source>
        <dbReference type="ARBA" id="ARBA00022692"/>
    </source>
</evidence>
<feature type="transmembrane region" description="Helical" evidence="6">
    <location>
        <begin position="34"/>
        <end position="56"/>
    </location>
</feature>
<proteinExistence type="inferred from homology"/>
<evidence type="ECO:0000313" key="9">
    <source>
        <dbReference type="Proteomes" id="UP000646911"/>
    </source>
</evidence>
<keyword evidence="4 6" id="KW-1133">Transmembrane helix</keyword>
<dbReference type="Proteomes" id="UP000646911">
    <property type="component" value="Unassembled WGS sequence"/>
</dbReference>
<evidence type="ECO:0000256" key="1">
    <source>
        <dbReference type="ARBA" id="ARBA00004141"/>
    </source>
</evidence>
<comment type="similarity">
    <text evidence="2">Belongs to the EamA transporter family.</text>
</comment>
<sequence length="316" mass="32575">MSEKLVGYAYLALAMFVVGSTVVASKIIGSDLPAFTATALRFAIAFPCFLILMCVTGTRLPKLGKRDWFLLVLQAGAGSVGYTTLLIAGMHLTSAADASVIIGTLPIVSAAIAIAVLGERPHASLLLAVLLAGAGVLSIAVREDGSGNAGQHSLLGNALIFAAIVCEALFILLNKRLKTAIPPLALSTIMTGLGLALSILPALFEMAWQTPVSNKAIWAVIYYAIVPTVAGFLLWYAGAAKVSGSEAALFTALAPVSAAVLAVVVLGETISASQITGITCVLLAIGGMALLGNGRPVFLKRPKISPQRHGDTETPR</sequence>
<feature type="transmembrane region" description="Helical" evidence="6">
    <location>
        <begin position="98"/>
        <end position="118"/>
    </location>
</feature>
<comment type="caution">
    <text evidence="8">The sequence shown here is derived from an EMBL/GenBank/DDBJ whole genome shotgun (WGS) entry which is preliminary data.</text>
</comment>
<accession>A0ABR6Z942</accession>
<evidence type="ECO:0000259" key="7">
    <source>
        <dbReference type="Pfam" id="PF00892"/>
    </source>
</evidence>